<dbReference type="Proteomes" id="UP000216998">
    <property type="component" value="Unassembled WGS sequence"/>
</dbReference>
<dbReference type="EMBL" id="NOXU01000032">
    <property type="protein sequence ID" value="OYQ31618.1"/>
    <property type="molecule type" value="Genomic_DNA"/>
</dbReference>
<keyword evidence="3" id="KW-1185">Reference proteome</keyword>
<feature type="domain" description="AMP-dependent ligase C-terminal" evidence="1">
    <location>
        <begin position="368"/>
        <end position="465"/>
    </location>
</feature>
<name>A0A255YQX1_9PROT</name>
<dbReference type="Gene3D" id="3.40.50.12780">
    <property type="entry name" value="N-terminal domain of ligase-like"/>
    <property type="match status" value="1"/>
</dbReference>
<reference evidence="2 3" key="1">
    <citation type="submission" date="2017-07" db="EMBL/GenBank/DDBJ databases">
        <title>Niveispirillum cyanobacteriorum sp. nov., isolated from cyanobacterial aggregates in a eutrophic lake.</title>
        <authorList>
            <person name="Cai H."/>
        </authorList>
    </citation>
    <scope>NUCLEOTIDE SEQUENCE [LARGE SCALE GENOMIC DNA]</scope>
    <source>
        <strain evidence="3">TH1-14</strain>
    </source>
</reference>
<gene>
    <name evidence="2" type="ORF">CHU95_21000</name>
</gene>
<dbReference type="InterPro" id="IPR045851">
    <property type="entry name" value="AMP-bd_C_sf"/>
</dbReference>
<evidence type="ECO:0000313" key="3">
    <source>
        <dbReference type="Proteomes" id="UP000216998"/>
    </source>
</evidence>
<dbReference type="PANTHER" id="PTHR43845">
    <property type="entry name" value="BLR5969 PROTEIN"/>
    <property type="match status" value="1"/>
</dbReference>
<evidence type="ECO:0000259" key="1">
    <source>
        <dbReference type="Pfam" id="PF14535"/>
    </source>
</evidence>
<dbReference type="Pfam" id="PF14535">
    <property type="entry name" value="AMP-binding_C_2"/>
    <property type="match status" value="1"/>
</dbReference>
<dbReference type="SUPFAM" id="SSF56801">
    <property type="entry name" value="Acetyl-CoA synthetase-like"/>
    <property type="match status" value="1"/>
</dbReference>
<dbReference type="InterPro" id="IPR028154">
    <property type="entry name" value="AMP-dep_Lig_C"/>
</dbReference>
<protein>
    <submittedName>
        <fullName evidence="2">CoF synthetase</fullName>
    </submittedName>
</protein>
<dbReference type="InterPro" id="IPR042099">
    <property type="entry name" value="ANL_N_sf"/>
</dbReference>
<sequence length="468" mass="51764">MDGHRTYFNAVDWDALQKDHPIGDDFVRFATQTSRDALTAHQNRLFLRCVARAWATPFYQRLWGKAGIEKGDIRSIEDLPRLPSFDKSDIMASLDIAPPFGDFSGFNTYPDGHRPPVIFHTTSGTTGKPQVLLFGAKGREAQNLLLGRLYRFQGLRPDDVIHSVYGHGMINGGHYVRESVVHWTSAIFMSAGTGVETRSVQQIQLMKEFGATVIVGFADYIKKLAEVAREQGLDPVRDLNIRMISGHLGREDKESLSRAWGGATCFDWYGVGDTGCIAGEGPDRDGLYVMEDAQYLEVCDIDSGKPVADGALGDMIVTCLYKDDIHPIIRFNTHDVTQVRTDASSIGVVYKRIEGFMGRSDNMVKIRGINIFPQAVGPMLDGVPGITGEFICKAVRDAGGRDDFIVIAETSAIGDDRQGVAEQCRAVLKQKIGIEVAVELVDHRATAALTQIDVRQKPVRLIDERFKQ</sequence>
<dbReference type="Gene3D" id="3.30.300.30">
    <property type="match status" value="1"/>
</dbReference>
<dbReference type="PANTHER" id="PTHR43845:SF1">
    <property type="entry name" value="BLR5969 PROTEIN"/>
    <property type="match status" value="1"/>
</dbReference>
<comment type="caution">
    <text evidence="2">The sequence shown here is derived from an EMBL/GenBank/DDBJ whole genome shotgun (WGS) entry which is preliminary data.</text>
</comment>
<organism evidence="2 3">
    <name type="scientific">Niveispirillum lacus</name>
    <dbReference type="NCBI Taxonomy" id="1981099"/>
    <lineage>
        <taxon>Bacteria</taxon>
        <taxon>Pseudomonadati</taxon>
        <taxon>Pseudomonadota</taxon>
        <taxon>Alphaproteobacteria</taxon>
        <taxon>Rhodospirillales</taxon>
        <taxon>Azospirillaceae</taxon>
        <taxon>Niveispirillum</taxon>
    </lineage>
</organism>
<dbReference type="AlphaFoldDB" id="A0A255YQX1"/>
<dbReference type="RefSeq" id="WP_094458300.1">
    <property type="nucleotide sequence ID" value="NZ_NOXU01000032.1"/>
</dbReference>
<accession>A0A255YQX1</accession>
<dbReference type="OrthoDB" id="580775at2"/>
<evidence type="ECO:0000313" key="2">
    <source>
        <dbReference type="EMBL" id="OYQ31618.1"/>
    </source>
</evidence>
<proteinExistence type="predicted"/>